<feature type="transmembrane region" description="Helical" evidence="1">
    <location>
        <begin position="79"/>
        <end position="102"/>
    </location>
</feature>
<keyword evidence="3" id="KW-1185">Reference proteome</keyword>
<reference evidence="2 3" key="1">
    <citation type="submission" date="2015-02" db="EMBL/GenBank/DDBJ databases">
        <title>Single-cell genomics of uncultivated deep-branching MTB reveals a conserved set of magnetosome genes.</title>
        <authorList>
            <person name="Kolinko S."/>
            <person name="Richter M."/>
            <person name="Glockner F.O."/>
            <person name="Brachmann A."/>
            <person name="Schuler D."/>
        </authorList>
    </citation>
    <scope>NUCLEOTIDE SEQUENCE [LARGE SCALE GENOMIC DNA]</scope>
    <source>
        <strain evidence="2">SKK-01</strain>
    </source>
</reference>
<evidence type="ECO:0000313" key="3">
    <source>
        <dbReference type="Proteomes" id="UP000033428"/>
    </source>
</evidence>
<feature type="transmembrane region" description="Helical" evidence="1">
    <location>
        <begin position="114"/>
        <end position="132"/>
    </location>
</feature>
<dbReference type="PATRIC" id="fig|1609969.3.peg.2763"/>
<evidence type="ECO:0000256" key="1">
    <source>
        <dbReference type="SAM" id="Phobius"/>
    </source>
</evidence>
<dbReference type="Proteomes" id="UP000033428">
    <property type="component" value="Unassembled WGS sequence"/>
</dbReference>
<proteinExistence type="predicted"/>
<comment type="caution">
    <text evidence="2">The sequence shown here is derived from an EMBL/GenBank/DDBJ whole genome shotgun (WGS) entry which is preliminary data.</text>
</comment>
<accession>A0A0F0CJY8</accession>
<name>A0A0F0CJY8_9BACT</name>
<sequence>MTLFIFLLFPRKAGWKYIVISASLFVIPASLFVIPAKAGIHGSCARFLKECYSLFWIPACAGMTLFIFLLFPRKAGWKYIVISASLFVIPASLFVIPAKAGIHGSCARFLKECYSLFWIPACAGMTEFFLSFPRKRESMRVV</sequence>
<evidence type="ECO:0000313" key="2">
    <source>
        <dbReference type="EMBL" id="KJJ83552.1"/>
    </source>
</evidence>
<keyword evidence="1" id="KW-1133">Transmembrane helix</keyword>
<feature type="transmembrane region" description="Helical" evidence="1">
    <location>
        <begin position="54"/>
        <end position="72"/>
    </location>
</feature>
<keyword evidence="1" id="KW-0812">Transmembrane</keyword>
<feature type="transmembrane region" description="Helical" evidence="1">
    <location>
        <begin position="15"/>
        <end position="34"/>
    </location>
</feature>
<dbReference type="EMBL" id="JYNY01000540">
    <property type="protein sequence ID" value="KJJ83552.1"/>
    <property type="molecule type" value="Genomic_DNA"/>
</dbReference>
<dbReference type="AlphaFoldDB" id="A0A0F0CJY8"/>
<protein>
    <submittedName>
        <fullName evidence="2">Membrane protein</fullName>
    </submittedName>
</protein>
<keyword evidence="1" id="KW-0472">Membrane</keyword>
<organism evidence="2 3">
    <name type="scientific">Candidatus Omnitrophus magneticus</name>
    <dbReference type="NCBI Taxonomy" id="1609969"/>
    <lineage>
        <taxon>Bacteria</taxon>
        <taxon>Pseudomonadati</taxon>
        <taxon>Candidatus Omnitrophota</taxon>
        <taxon>Candidatus Omnitrophus</taxon>
    </lineage>
</organism>
<gene>
    <name evidence="2" type="ORF">OMAG_002577</name>
</gene>